<evidence type="ECO:0000256" key="1">
    <source>
        <dbReference type="SAM" id="MobiDB-lite"/>
    </source>
</evidence>
<evidence type="ECO:0000313" key="2">
    <source>
        <dbReference type="EMBL" id="AUX43842.1"/>
    </source>
</evidence>
<dbReference type="Proteomes" id="UP000238348">
    <property type="component" value="Chromosome"/>
</dbReference>
<gene>
    <name evidence="2" type="ORF">SOCE26_052980</name>
</gene>
<dbReference type="AlphaFoldDB" id="A0A2L0EX08"/>
<evidence type="ECO:0000313" key="3">
    <source>
        <dbReference type="Proteomes" id="UP000238348"/>
    </source>
</evidence>
<organism evidence="2 3">
    <name type="scientific">Sorangium cellulosum</name>
    <name type="common">Polyangium cellulosum</name>
    <dbReference type="NCBI Taxonomy" id="56"/>
    <lineage>
        <taxon>Bacteria</taxon>
        <taxon>Pseudomonadati</taxon>
        <taxon>Myxococcota</taxon>
        <taxon>Polyangia</taxon>
        <taxon>Polyangiales</taxon>
        <taxon>Polyangiaceae</taxon>
        <taxon>Sorangium</taxon>
    </lineage>
</organism>
<reference evidence="2 3" key="1">
    <citation type="submission" date="2015-09" db="EMBL/GenBank/DDBJ databases">
        <title>Sorangium comparison.</title>
        <authorList>
            <person name="Zaburannyi N."/>
            <person name="Bunk B."/>
            <person name="Overmann J."/>
            <person name="Mueller R."/>
        </authorList>
    </citation>
    <scope>NUCLEOTIDE SEQUENCE [LARGE SCALE GENOMIC DNA]</scope>
    <source>
        <strain evidence="2 3">So ce26</strain>
    </source>
</reference>
<dbReference type="EMBL" id="CP012673">
    <property type="protein sequence ID" value="AUX43842.1"/>
    <property type="molecule type" value="Genomic_DNA"/>
</dbReference>
<name>A0A2L0EX08_SORCE</name>
<protein>
    <submittedName>
        <fullName evidence="2">Uncharacterized protein</fullName>
    </submittedName>
</protein>
<accession>A0A2L0EX08</accession>
<feature type="region of interest" description="Disordered" evidence="1">
    <location>
        <begin position="1"/>
        <end position="23"/>
    </location>
</feature>
<proteinExistence type="predicted"/>
<feature type="compositionally biased region" description="Low complexity" evidence="1">
    <location>
        <begin position="1"/>
        <end position="20"/>
    </location>
</feature>
<dbReference type="OrthoDB" id="5501219at2"/>
<sequence>MGARPAPGTAAPPAARPPRLAGERGERIARGRDALVTAALAAVAAVAIGSVRAPAAELEQRVKETSDIYVLPPPDEVVTLSLGYRSALADLLWSHVLVSQGLHTLERRRFENLTLLLDAINALDPTFRDPYLFADALITFQTDTTPREEVVKAREIMERGVRSRPLDAELWLVLGQFVAFIAPAGYLTDPAEKAQWRLDGARMLQRAAELGGGDANISWQAIGGAGILGRAGEREAQIRFLQRTLAVTDDEELKKNLREQLDRLLGDRAAEVYRRRLDSFGEIWRRDLPFVSKTAMLVLGPPRDVAYCAGGAHADEPRCAATWRAWAERMDRGEPTASGAGAAGAAP</sequence>